<feature type="transmembrane region" description="Helical" evidence="1">
    <location>
        <begin position="74"/>
        <end position="93"/>
    </location>
</feature>
<evidence type="ECO:0000313" key="2">
    <source>
        <dbReference type="EMBL" id="NGP18973.1"/>
    </source>
</evidence>
<dbReference type="EMBL" id="JAALFG010000004">
    <property type="protein sequence ID" value="NGP18973.1"/>
    <property type="molecule type" value="Genomic_DNA"/>
</dbReference>
<name>A0A6M1SXF3_9HYPH</name>
<dbReference type="Proteomes" id="UP000474802">
    <property type="component" value="Unassembled WGS sequence"/>
</dbReference>
<sequence>MITDALRNGEFDFRAIRHLLNRGAEALRVIGMCLLVLAVAGFPSGNRTRTKLPLEPLIVVVAFLERGISAYSPLGSGTGAVLLIVIAVALLAYRLWPRRIGVGVAA</sequence>
<keyword evidence="1" id="KW-1133">Transmembrane helix</keyword>
<organism evidence="2 3">
    <name type="scientific">Devosia aurantiaca</name>
    <dbReference type="NCBI Taxonomy" id="2714858"/>
    <lineage>
        <taxon>Bacteria</taxon>
        <taxon>Pseudomonadati</taxon>
        <taxon>Pseudomonadota</taxon>
        <taxon>Alphaproteobacteria</taxon>
        <taxon>Hyphomicrobiales</taxon>
        <taxon>Devosiaceae</taxon>
        <taxon>Devosia</taxon>
    </lineage>
</organism>
<dbReference type="RefSeq" id="WP_164535228.1">
    <property type="nucleotide sequence ID" value="NZ_JAALFG010000004.1"/>
</dbReference>
<evidence type="ECO:0000313" key="3">
    <source>
        <dbReference type="Proteomes" id="UP000474802"/>
    </source>
</evidence>
<feature type="transmembrane region" description="Helical" evidence="1">
    <location>
        <begin position="26"/>
        <end position="45"/>
    </location>
</feature>
<keyword evidence="3" id="KW-1185">Reference proteome</keyword>
<gene>
    <name evidence="2" type="ORF">G5575_16110</name>
</gene>
<reference evidence="2 3" key="2">
    <citation type="submission" date="2020-03" db="EMBL/GenBank/DDBJ databases">
        <title>Devosia chinhatensis sp. nov., isolated from a hexachlorocyclohexane (HCH) dump site in India.</title>
        <authorList>
            <person name="Kumar M."/>
            <person name="Lal R."/>
        </authorList>
    </citation>
    <scope>NUCLEOTIDE SEQUENCE [LARGE SCALE GENOMIC DNA]</scope>
    <source>
        <strain evidence="2 3">H239</strain>
    </source>
</reference>
<comment type="caution">
    <text evidence="2">The sequence shown here is derived from an EMBL/GenBank/DDBJ whole genome shotgun (WGS) entry which is preliminary data.</text>
</comment>
<proteinExistence type="predicted"/>
<accession>A0A6M1SXF3</accession>
<keyword evidence="1" id="KW-0812">Transmembrane</keyword>
<dbReference type="AlphaFoldDB" id="A0A6M1SXF3"/>
<keyword evidence="1" id="KW-0472">Membrane</keyword>
<evidence type="ECO:0000256" key="1">
    <source>
        <dbReference type="SAM" id="Phobius"/>
    </source>
</evidence>
<reference evidence="2 3" key="1">
    <citation type="submission" date="2020-02" db="EMBL/GenBank/DDBJ databases">
        <authorList>
            <person name="Khan S.A."/>
            <person name="Jeon C.O."/>
            <person name="Chun B.H."/>
        </authorList>
    </citation>
    <scope>NUCLEOTIDE SEQUENCE [LARGE SCALE GENOMIC DNA]</scope>
    <source>
        <strain evidence="2 3">H239</strain>
    </source>
</reference>
<protein>
    <submittedName>
        <fullName evidence="2">Uncharacterized protein</fullName>
    </submittedName>
</protein>